<organism evidence="3 4">
    <name type="scientific">Vigna mungo</name>
    <name type="common">Black gram</name>
    <name type="synonym">Phaseolus mungo</name>
    <dbReference type="NCBI Taxonomy" id="3915"/>
    <lineage>
        <taxon>Eukaryota</taxon>
        <taxon>Viridiplantae</taxon>
        <taxon>Streptophyta</taxon>
        <taxon>Embryophyta</taxon>
        <taxon>Tracheophyta</taxon>
        <taxon>Spermatophyta</taxon>
        <taxon>Magnoliopsida</taxon>
        <taxon>eudicotyledons</taxon>
        <taxon>Gunneridae</taxon>
        <taxon>Pentapetalae</taxon>
        <taxon>rosids</taxon>
        <taxon>fabids</taxon>
        <taxon>Fabales</taxon>
        <taxon>Fabaceae</taxon>
        <taxon>Papilionoideae</taxon>
        <taxon>50 kb inversion clade</taxon>
        <taxon>NPAAA clade</taxon>
        <taxon>indigoferoid/millettioid clade</taxon>
        <taxon>Phaseoleae</taxon>
        <taxon>Vigna</taxon>
    </lineage>
</organism>
<evidence type="ECO:0000313" key="3">
    <source>
        <dbReference type="EMBL" id="WVZ22811.1"/>
    </source>
</evidence>
<dbReference type="GO" id="GO:0005524">
    <property type="term" value="F:ATP binding"/>
    <property type="evidence" value="ECO:0007669"/>
    <property type="project" value="InterPro"/>
</dbReference>
<accession>A0AAQ3P679</accession>
<dbReference type="InterPro" id="IPR003439">
    <property type="entry name" value="ABC_transporter-like_ATP-bd"/>
</dbReference>
<gene>
    <name evidence="3" type="ORF">V8G54_001355</name>
</gene>
<sequence>MEIMQQFVDQVMDLVELDNLKDAIVGLPGVTGLSTEQRKRLTIAVELVANPSIIFMDEPTSGLDARAAAIVMRTVRNTVDTGRTKIPKWWVWYYWICPVAWTVYGLIVSQYRDIEDPIDVPGSAINFTVKGYIEDHYGFKSDFMGPVAAVLVAFTVFFAFVFSFCIKTLNFQSR</sequence>
<keyword evidence="1" id="KW-1133">Transmembrane helix</keyword>
<dbReference type="Pfam" id="PF00005">
    <property type="entry name" value="ABC_tran"/>
    <property type="match status" value="1"/>
</dbReference>
<dbReference type="GO" id="GO:0016887">
    <property type="term" value="F:ATP hydrolysis activity"/>
    <property type="evidence" value="ECO:0007669"/>
    <property type="project" value="InterPro"/>
</dbReference>
<feature type="domain" description="ABC transporter" evidence="2">
    <location>
        <begin position="5"/>
        <end position="61"/>
    </location>
</feature>
<dbReference type="EMBL" id="CP144700">
    <property type="protein sequence ID" value="WVZ22811.1"/>
    <property type="molecule type" value="Genomic_DNA"/>
</dbReference>
<dbReference type="SUPFAM" id="SSF52540">
    <property type="entry name" value="P-loop containing nucleoside triphosphate hydrolases"/>
    <property type="match status" value="1"/>
</dbReference>
<dbReference type="Gene3D" id="3.40.50.300">
    <property type="entry name" value="P-loop containing nucleotide triphosphate hydrolases"/>
    <property type="match status" value="1"/>
</dbReference>
<proteinExistence type="predicted"/>
<name>A0AAQ3P679_VIGMU</name>
<dbReference type="InterPro" id="IPR027417">
    <property type="entry name" value="P-loop_NTPase"/>
</dbReference>
<dbReference type="AlphaFoldDB" id="A0AAQ3P679"/>
<feature type="transmembrane region" description="Helical" evidence="1">
    <location>
        <begin position="143"/>
        <end position="166"/>
    </location>
</feature>
<evidence type="ECO:0000313" key="4">
    <source>
        <dbReference type="Proteomes" id="UP001374535"/>
    </source>
</evidence>
<keyword evidence="1" id="KW-0812">Transmembrane</keyword>
<keyword evidence="4" id="KW-1185">Reference proteome</keyword>
<feature type="transmembrane region" description="Helical" evidence="1">
    <location>
        <begin position="91"/>
        <end position="111"/>
    </location>
</feature>
<keyword evidence="1" id="KW-0472">Membrane</keyword>
<dbReference type="PANTHER" id="PTHR48040">
    <property type="entry name" value="PLEIOTROPIC DRUG RESISTANCE PROTEIN 1-LIKE ISOFORM X1"/>
    <property type="match status" value="1"/>
</dbReference>
<evidence type="ECO:0000256" key="1">
    <source>
        <dbReference type="SAM" id="Phobius"/>
    </source>
</evidence>
<evidence type="ECO:0000259" key="2">
    <source>
        <dbReference type="Pfam" id="PF00005"/>
    </source>
</evidence>
<reference evidence="3 4" key="1">
    <citation type="journal article" date="2023" name="Life. Sci Alliance">
        <title>Evolutionary insights into 3D genome organization and epigenetic landscape of Vigna mungo.</title>
        <authorList>
            <person name="Junaid A."/>
            <person name="Singh B."/>
            <person name="Bhatia S."/>
        </authorList>
    </citation>
    <scope>NUCLEOTIDE SEQUENCE [LARGE SCALE GENOMIC DNA]</scope>
    <source>
        <strain evidence="3">Urdbean</strain>
    </source>
</reference>
<dbReference type="Proteomes" id="UP001374535">
    <property type="component" value="Chromosome 1"/>
</dbReference>
<dbReference type="PANTHER" id="PTHR48040:SF28">
    <property type="entry name" value="ABC TRANSPORTER G FAMILY MEMBER 39-LIKE"/>
    <property type="match status" value="1"/>
</dbReference>
<protein>
    <recommendedName>
        <fullName evidence="2">ABC transporter domain-containing protein</fullName>
    </recommendedName>
</protein>